<reference evidence="7 8" key="2">
    <citation type="journal article" date="2014" name="Curr. Biol.">
        <title>Symbiont-Supplemented Maternal Investment Underpinning Host's Ecological Adaptation.</title>
        <authorList>
            <person name="Kaiwa N."/>
            <person name="Hosokawa T."/>
            <person name="Nikoh N."/>
            <person name="Tanahashi M."/>
            <person name="Moriyama M."/>
            <person name="Meng X.Y."/>
            <person name="Maeda T."/>
            <person name="Yamaguchi K."/>
            <person name="Shigenobu S."/>
            <person name="Ito M."/>
            <person name="Fukatsu T."/>
        </authorList>
    </citation>
    <scope>NUCLEOTIDE SEQUENCE [LARGE SCALE GENOMIC DNA]</scope>
    <source>
        <strain evidence="7 8">UwTKB</strain>
    </source>
</reference>
<reference evidence="8" key="1">
    <citation type="submission" date="2013-11" db="EMBL/GenBank/DDBJ databases">
        <title>Symbiont-containing voluminous jelly as an extraordinary maternal gift for overwintering insect nymphs.</title>
        <authorList>
            <person name="Kaiwa N."/>
            <person name="Hosokawa T."/>
            <person name="Nikoh N."/>
            <person name="Meng X.Y."/>
            <person name="Tanahashi M."/>
            <person name="Moriyama M."/>
            <person name="Maeda T."/>
            <person name="Yamaguchi K."/>
            <person name="Shigenobu S."/>
            <person name="Ito M."/>
            <person name="Fukatsu T."/>
        </authorList>
    </citation>
    <scope>NUCLEOTIDE SEQUENCE [LARGE SCALE GENOMIC DNA]</scope>
    <source>
        <strain evidence="8">UwTKB</strain>
    </source>
</reference>
<dbReference type="RefSeq" id="WP_052459547.1">
    <property type="nucleotide sequence ID" value="NZ_AP014521.1"/>
</dbReference>
<dbReference type="PANTHER" id="PTHR37010">
    <property type="entry name" value="SULFURTRANSFERASE TUSE"/>
    <property type="match status" value="1"/>
</dbReference>
<dbReference type="AlphaFoldDB" id="A0A090BWG8"/>
<protein>
    <recommendedName>
        <fullName evidence="5">Sulfurtransferase</fullName>
        <ecNumber evidence="5">2.8.1.-</ecNumber>
    </recommendedName>
</protein>
<comment type="subunit">
    <text evidence="4">Interacts with the TusBCD complex. Interacts with MnmA.</text>
</comment>
<proteinExistence type="inferred from homology"/>
<dbReference type="EC" id="2.8.1.-" evidence="5"/>
<dbReference type="GO" id="GO:0005737">
    <property type="term" value="C:cytoplasm"/>
    <property type="evidence" value="ECO:0007669"/>
    <property type="project" value="UniProtKB-SubCell"/>
</dbReference>
<feature type="active site" description="Cysteine persulfide intermediate" evidence="6">
    <location>
        <position position="107"/>
    </location>
</feature>
<dbReference type="PIRSF" id="PIRSF006223">
    <property type="entry name" value="DsrC_TusE"/>
    <property type="match status" value="1"/>
</dbReference>
<organism evidence="7 8">
    <name type="scientific">Candidatus Tachikawaea gelatinosa</name>
    <dbReference type="NCBI Taxonomy" id="1410383"/>
    <lineage>
        <taxon>Bacteria</taxon>
        <taxon>Pseudomonadati</taxon>
        <taxon>Pseudomonadota</taxon>
        <taxon>Gammaproteobacteria</taxon>
        <taxon>Enterobacterales</taxon>
        <taxon>Enterobacteriaceae</taxon>
        <taxon>Candidatus Tachikawaea</taxon>
    </lineage>
</organism>
<dbReference type="Gene3D" id="3.30.1420.10">
    <property type="match status" value="1"/>
</dbReference>
<evidence type="ECO:0000256" key="1">
    <source>
        <dbReference type="ARBA" id="ARBA00004496"/>
    </source>
</evidence>
<evidence type="ECO:0000256" key="4">
    <source>
        <dbReference type="ARBA" id="ARBA00025918"/>
    </source>
</evidence>
<dbReference type="InterPro" id="IPR043163">
    <property type="entry name" value="DsrC-like_N"/>
</dbReference>
<dbReference type="SUPFAM" id="SSF69721">
    <property type="entry name" value="DsrC, the gamma subunit of dissimilatory sulfite reductase"/>
    <property type="match status" value="1"/>
</dbReference>
<sequence length="109" mass="13216">MNIKNKEKKFDKEGYLKSYINWDEEIAKEIAKKESIILTEIHWEIIKFIRNFYLKFHIYPKMRFLVQEIKKKYGPKKGNSRYFLYLFPKNPKKQSAKIAGLPKPNKCIE</sequence>
<comment type="function">
    <text evidence="3">Part of a sulfur-relay system required for 2-thiolation of 5-methylaminomethyl-2-thiouridine (mnm(5)s(2)U) at tRNA wobble positions. Could accept sulfur from TusD.</text>
</comment>
<keyword evidence="5 7" id="KW-0808">Transferase</keyword>
<evidence type="ECO:0000313" key="8">
    <source>
        <dbReference type="Proteomes" id="UP000031627"/>
    </source>
</evidence>
<dbReference type="PANTHER" id="PTHR37010:SF1">
    <property type="entry name" value="SULFURTRANSFERASE TUSE"/>
    <property type="match status" value="1"/>
</dbReference>
<evidence type="ECO:0000256" key="5">
    <source>
        <dbReference type="PIRNR" id="PIRNR006223"/>
    </source>
</evidence>
<comment type="similarity">
    <text evidence="5">Belongs to the dsrC/tusE family.</text>
</comment>
<dbReference type="GO" id="GO:0016740">
    <property type="term" value="F:transferase activity"/>
    <property type="evidence" value="ECO:0007669"/>
    <property type="project" value="UniProtKB-KW"/>
</dbReference>
<dbReference type="Pfam" id="PF04358">
    <property type="entry name" value="DsrC"/>
    <property type="match status" value="1"/>
</dbReference>
<dbReference type="Gene3D" id="1.10.10.370">
    <property type="entry name" value="DsrC-like protein, C-terminal domain"/>
    <property type="match status" value="1"/>
</dbReference>
<evidence type="ECO:0000256" key="3">
    <source>
        <dbReference type="ARBA" id="ARBA00025277"/>
    </source>
</evidence>
<dbReference type="GO" id="GO:0097163">
    <property type="term" value="F:sulfur carrier activity"/>
    <property type="evidence" value="ECO:0007669"/>
    <property type="project" value="TreeGrafter"/>
</dbReference>
<dbReference type="EMBL" id="AP014521">
    <property type="protein sequence ID" value="BAP58581.1"/>
    <property type="molecule type" value="Genomic_DNA"/>
</dbReference>
<dbReference type="KEGG" id="sbw:TGUWTKB_3420"/>
<dbReference type="InterPro" id="IPR007453">
    <property type="entry name" value="DsrC/TusE"/>
</dbReference>
<evidence type="ECO:0000256" key="2">
    <source>
        <dbReference type="ARBA" id="ARBA00022490"/>
    </source>
</evidence>
<keyword evidence="2" id="KW-0963">Cytoplasm</keyword>
<dbReference type="GO" id="GO:0002143">
    <property type="term" value="P:tRNA wobble position uridine thiolation"/>
    <property type="evidence" value="ECO:0007669"/>
    <property type="project" value="TreeGrafter"/>
</dbReference>
<dbReference type="Proteomes" id="UP000031627">
    <property type="component" value="Chromosome"/>
</dbReference>
<evidence type="ECO:0000256" key="6">
    <source>
        <dbReference type="PIRSR" id="PIRSR006223-50"/>
    </source>
</evidence>
<dbReference type="InterPro" id="IPR042072">
    <property type="entry name" value="DsrC-like_C"/>
</dbReference>
<dbReference type="STRING" id="1410383.TGUWTKB_3420"/>
<comment type="subcellular location">
    <subcellularLocation>
        <location evidence="1">Cytoplasm</location>
    </subcellularLocation>
</comment>
<dbReference type="InterPro" id="IPR025526">
    <property type="entry name" value="DsrC-like_dom_sf"/>
</dbReference>
<evidence type="ECO:0000313" key="7">
    <source>
        <dbReference type="EMBL" id="BAP58581.1"/>
    </source>
</evidence>
<gene>
    <name evidence="7" type="primary">yccK</name>
    <name evidence="7" type="ORF">TGUWTKB_3420</name>
</gene>
<dbReference type="NCBIfam" id="TIGR03342">
    <property type="entry name" value="dsrC_tusE_dsvC"/>
    <property type="match status" value="1"/>
</dbReference>
<dbReference type="HOGENOM" id="CLU_153199_1_0_6"/>
<keyword evidence="8" id="KW-1185">Reference proteome</keyword>
<name>A0A090BWG8_9ENTR</name>
<accession>A0A090BWG8</accession>